<accession>A0A7S1WK26</accession>
<dbReference type="EMBL" id="HBGE01083337">
    <property type="protein sequence ID" value="CAD9172931.1"/>
    <property type="molecule type" value="Transcribed_RNA"/>
</dbReference>
<dbReference type="AlphaFoldDB" id="A0A7S1WK26"/>
<organism evidence="2">
    <name type="scientific">Alexandrium catenella</name>
    <name type="common">Red tide dinoflagellate</name>
    <name type="synonym">Gonyaulax catenella</name>
    <dbReference type="NCBI Taxonomy" id="2925"/>
    <lineage>
        <taxon>Eukaryota</taxon>
        <taxon>Sar</taxon>
        <taxon>Alveolata</taxon>
        <taxon>Dinophyceae</taxon>
        <taxon>Gonyaulacales</taxon>
        <taxon>Pyrocystaceae</taxon>
        <taxon>Alexandrium</taxon>
    </lineage>
</organism>
<evidence type="ECO:0000313" key="2">
    <source>
        <dbReference type="EMBL" id="CAD9172931.1"/>
    </source>
</evidence>
<name>A0A7S1WK26_ALECA</name>
<gene>
    <name evidence="2" type="ORF">ACAT0790_LOCUS49700</name>
</gene>
<feature type="region of interest" description="Disordered" evidence="1">
    <location>
        <begin position="18"/>
        <end position="51"/>
    </location>
</feature>
<evidence type="ECO:0000256" key="1">
    <source>
        <dbReference type="SAM" id="MobiDB-lite"/>
    </source>
</evidence>
<proteinExistence type="predicted"/>
<sequence length="103" mass="10426">MGSSEPWLSPVLSPGRLFEERAPASGASPPRALHRPASWGGGRTAEPTAGGRAEVSPLVAVAEGLVETPGAVGAQPLGRRSIGDLGRACSHAYVDWEPTSGAA</sequence>
<protein>
    <submittedName>
        <fullName evidence="2">Uncharacterized protein</fullName>
    </submittedName>
</protein>
<reference evidence="2" key="1">
    <citation type="submission" date="2021-01" db="EMBL/GenBank/DDBJ databases">
        <authorList>
            <person name="Corre E."/>
            <person name="Pelletier E."/>
            <person name="Niang G."/>
            <person name="Scheremetjew M."/>
            <person name="Finn R."/>
            <person name="Kale V."/>
            <person name="Holt S."/>
            <person name="Cochrane G."/>
            <person name="Meng A."/>
            <person name="Brown T."/>
            <person name="Cohen L."/>
        </authorList>
    </citation>
    <scope>NUCLEOTIDE SEQUENCE</scope>
    <source>
        <strain evidence="2">OF101</strain>
    </source>
</reference>